<dbReference type="SUPFAM" id="SSF51126">
    <property type="entry name" value="Pectin lyase-like"/>
    <property type="match status" value="1"/>
</dbReference>
<dbReference type="EMBL" id="LNIX01000016">
    <property type="protein sequence ID" value="OXA45853.1"/>
    <property type="molecule type" value="Genomic_DNA"/>
</dbReference>
<keyword evidence="3" id="KW-0418">Kinase</keyword>
<dbReference type="GO" id="GO:0004672">
    <property type="term" value="F:protein kinase activity"/>
    <property type="evidence" value="ECO:0007669"/>
    <property type="project" value="InterPro"/>
</dbReference>
<feature type="binding site" evidence="1">
    <location>
        <position position="41"/>
    </location>
    <ligand>
        <name>ATP</name>
        <dbReference type="ChEBI" id="CHEBI:30616"/>
    </ligand>
</feature>
<dbReference type="InterPro" id="IPR017441">
    <property type="entry name" value="Protein_kinase_ATP_BS"/>
</dbReference>
<proteinExistence type="predicted"/>
<dbReference type="SUPFAM" id="SSF56112">
    <property type="entry name" value="Protein kinase-like (PK-like)"/>
    <property type="match status" value="1"/>
</dbReference>
<dbReference type="InterPro" id="IPR011050">
    <property type="entry name" value="Pectin_lyase_fold/virulence"/>
</dbReference>
<protein>
    <submittedName>
        <fullName evidence="3">Mitogen-activated protein kinase 15</fullName>
    </submittedName>
</protein>
<evidence type="ECO:0000259" key="2">
    <source>
        <dbReference type="PROSITE" id="PS50011"/>
    </source>
</evidence>
<dbReference type="AlphaFoldDB" id="A0A226DKV1"/>
<evidence type="ECO:0000256" key="1">
    <source>
        <dbReference type="PROSITE-ProRule" id="PRU10141"/>
    </source>
</evidence>
<dbReference type="PROSITE" id="PS00107">
    <property type="entry name" value="PROTEIN_KINASE_ATP"/>
    <property type="match status" value="1"/>
</dbReference>
<keyword evidence="4" id="KW-1185">Reference proteome</keyword>
<dbReference type="InterPro" id="IPR006626">
    <property type="entry name" value="PbH1"/>
</dbReference>
<dbReference type="Proteomes" id="UP000198287">
    <property type="component" value="Unassembled WGS sequence"/>
</dbReference>
<organism evidence="3 4">
    <name type="scientific">Folsomia candida</name>
    <name type="common">Springtail</name>
    <dbReference type="NCBI Taxonomy" id="158441"/>
    <lineage>
        <taxon>Eukaryota</taxon>
        <taxon>Metazoa</taxon>
        <taxon>Ecdysozoa</taxon>
        <taxon>Arthropoda</taxon>
        <taxon>Hexapoda</taxon>
        <taxon>Collembola</taxon>
        <taxon>Entomobryomorpha</taxon>
        <taxon>Isotomoidea</taxon>
        <taxon>Isotomidae</taxon>
        <taxon>Proisotominae</taxon>
        <taxon>Folsomia</taxon>
    </lineage>
</organism>
<reference evidence="3 4" key="1">
    <citation type="submission" date="2015-12" db="EMBL/GenBank/DDBJ databases">
        <title>The genome of Folsomia candida.</title>
        <authorList>
            <person name="Faddeeva A."/>
            <person name="Derks M.F."/>
            <person name="Anvar Y."/>
            <person name="Smit S."/>
            <person name="Van Straalen N."/>
            <person name="Roelofs D."/>
        </authorList>
    </citation>
    <scope>NUCLEOTIDE SEQUENCE [LARGE SCALE GENOMIC DNA]</scope>
    <source>
        <strain evidence="3 4">VU population</strain>
        <tissue evidence="3">Whole body</tissue>
    </source>
</reference>
<dbReference type="SMART" id="SM00710">
    <property type="entry name" value="PbH1"/>
    <property type="match status" value="3"/>
</dbReference>
<dbReference type="OrthoDB" id="1277691at2759"/>
<dbReference type="InterPro" id="IPR011009">
    <property type="entry name" value="Kinase-like_dom_sf"/>
</dbReference>
<name>A0A226DKV1_FOLCA</name>
<keyword evidence="1" id="KW-0547">Nucleotide-binding</keyword>
<accession>A0A226DKV1</accession>
<dbReference type="InterPro" id="IPR000719">
    <property type="entry name" value="Prot_kinase_dom"/>
</dbReference>
<evidence type="ECO:0000313" key="4">
    <source>
        <dbReference type="Proteomes" id="UP000198287"/>
    </source>
</evidence>
<feature type="domain" description="Protein kinase" evidence="2">
    <location>
        <begin position="13"/>
        <end position="375"/>
    </location>
</feature>
<comment type="caution">
    <text evidence="3">The sequence shown here is derived from an EMBL/GenBank/DDBJ whole genome shotgun (WGS) entry which is preliminary data.</text>
</comment>
<gene>
    <name evidence="3" type="ORF">Fcan01_18947</name>
</gene>
<evidence type="ECO:0000313" key="3">
    <source>
        <dbReference type="EMBL" id="OXA45853.1"/>
    </source>
</evidence>
<dbReference type="GO" id="GO:0005524">
    <property type="term" value="F:ATP binding"/>
    <property type="evidence" value="ECO:0007669"/>
    <property type="project" value="UniProtKB-UniRule"/>
</dbReference>
<keyword evidence="1" id="KW-0067">ATP-binding</keyword>
<sequence length="537" mass="59553">MEGVTETNTKNEANYTEILGQGAFGIVLKSTDTFGNPVAVKYVFPDRHSPDADKLDREFTLMKDLEGHPNIVQIINLAERQYCADINGIFKKLPATEENSREKAKLEEKLDNFRSSIRLVMELCGETLRTWLDNELADDRKVGEDITVTHISTEIHTQVHHPVMPGIRNIIIGMTRRKPEKRIEKMDLDFSRWDDIVQQGIDANGCRAIWNTISNSGAEYVVENSEGLKLAMDNISKGGIIYMKAGVYVGEFVLRGNEVTISGVRVGLTIIKCLEKDGTFIRRTGVAFMMHVGGFGCGLKVIGSRNTVTNIEFHGGDKNVDIIGDANVFENLTLSSAFGVGGIWIQGSNNTISEVELRNIRTGICLLPNSDHNKISNVTGTNIQEGVRIHGSFNRLSNINLRIDCELGYALKGVYLSTGSNNTINGVECSGYRRQQDHWGVVINSPNTTVENCRCGPLLVDEGGNNATIVNVHCGELFQVHNTVKENINLTNCTTTLREKFTVTIVKDEMTVTKPHNDPTKEPETYQVYLHTAAEGY</sequence>
<dbReference type="PROSITE" id="PS50011">
    <property type="entry name" value="PROTEIN_KINASE_DOM"/>
    <property type="match status" value="1"/>
</dbReference>
<keyword evidence="3" id="KW-0808">Transferase</keyword>
<dbReference type="Gene3D" id="1.10.510.10">
    <property type="entry name" value="Transferase(Phosphotransferase) domain 1"/>
    <property type="match status" value="1"/>
</dbReference>